<dbReference type="Gene3D" id="3.40.1160.10">
    <property type="entry name" value="Acetylglutamate kinase-like"/>
    <property type="match status" value="2"/>
</dbReference>
<dbReference type="GO" id="GO:0003723">
    <property type="term" value="F:RNA binding"/>
    <property type="evidence" value="ECO:0007669"/>
    <property type="project" value="InterPro"/>
</dbReference>
<feature type="domain" description="PUA" evidence="9">
    <location>
        <begin position="282"/>
        <end position="365"/>
    </location>
</feature>
<dbReference type="Gene3D" id="2.30.130.10">
    <property type="entry name" value="PUA domain"/>
    <property type="match status" value="1"/>
</dbReference>
<dbReference type="InterPro" id="IPR036393">
    <property type="entry name" value="AceGlu_kinase-like_sf"/>
</dbReference>
<keyword evidence="11" id="KW-1185">Reference proteome</keyword>
<keyword evidence="1 8" id="KW-0963">Cytoplasm</keyword>
<accession>A0A7J5B6X7</accession>
<comment type="function">
    <text evidence="8">Catalyzes the transfer of a phosphate group to glutamate to form L-glutamate 5-phosphate.</text>
</comment>
<feature type="binding site" evidence="8">
    <location>
        <begin position="219"/>
        <end position="225"/>
    </location>
    <ligand>
        <name>ATP</name>
        <dbReference type="ChEBI" id="CHEBI:30616"/>
    </ligand>
</feature>
<dbReference type="SMART" id="SM00359">
    <property type="entry name" value="PUA"/>
    <property type="match status" value="1"/>
</dbReference>
<dbReference type="GO" id="GO:0055129">
    <property type="term" value="P:L-proline biosynthetic process"/>
    <property type="evidence" value="ECO:0007669"/>
    <property type="project" value="UniProtKB-UniRule"/>
</dbReference>
<comment type="subcellular location">
    <subcellularLocation>
        <location evidence="8">Cytoplasm</location>
    </subcellularLocation>
</comment>
<feature type="binding site" evidence="8">
    <location>
        <position position="59"/>
    </location>
    <ligand>
        <name>substrate</name>
    </ligand>
</feature>
<keyword evidence="5 8" id="KW-0547">Nucleotide-binding</keyword>
<reference evidence="10 11" key="1">
    <citation type="submission" date="2019-09" db="EMBL/GenBank/DDBJ databases">
        <title>Phylogeny of genus Pseudoclavibacter and closely related genus.</title>
        <authorList>
            <person name="Li Y."/>
        </authorList>
    </citation>
    <scope>NUCLEOTIDE SEQUENCE [LARGE SCALE GENOMIC DNA]</scope>
    <source>
        <strain evidence="10 11">THG-MD12</strain>
    </source>
</reference>
<dbReference type="PANTHER" id="PTHR43654:SF1">
    <property type="entry name" value="ISOPENTENYL PHOSPHATE KINASE"/>
    <property type="match status" value="1"/>
</dbReference>
<dbReference type="GO" id="GO:0005524">
    <property type="term" value="F:ATP binding"/>
    <property type="evidence" value="ECO:0007669"/>
    <property type="project" value="UniProtKB-KW"/>
</dbReference>
<dbReference type="PROSITE" id="PS50890">
    <property type="entry name" value="PUA"/>
    <property type="match status" value="1"/>
</dbReference>
<dbReference type="CDD" id="cd21157">
    <property type="entry name" value="PUA_G5K"/>
    <property type="match status" value="1"/>
</dbReference>
<comment type="pathway">
    <text evidence="8">Amino-acid biosynthesis; L-proline biosynthesis; L-glutamate 5-semialdehyde from L-glutamate: step 1/2.</text>
</comment>
<dbReference type="RefSeq" id="WP_151423028.1">
    <property type="nucleotide sequence ID" value="NZ_CANKVH010000002.1"/>
</dbReference>
<protein>
    <recommendedName>
        <fullName evidence="8">Glutamate 5-kinase</fullName>
        <ecNumber evidence="8">2.7.2.11</ecNumber>
    </recommendedName>
    <alternativeName>
        <fullName evidence="8">Gamma-glutamyl kinase</fullName>
        <shortName evidence="8">GK</shortName>
    </alternativeName>
</protein>
<dbReference type="CDD" id="cd04242">
    <property type="entry name" value="AAK_G5K_ProB"/>
    <property type="match status" value="1"/>
</dbReference>
<comment type="caution">
    <text evidence="10">The sequence shown here is derived from an EMBL/GenBank/DDBJ whole genome shotgun (WGS) entry which is preliminary data.</text>
</comment>
<gene>
    <name evidence="8" type="primary">proB</name>
    <name evidence="10" type="ORF">F8O03_06145</name>
</gene>
<dbReference type="HAMAP" id="MF_00456">
    <property type="entry name" value="ProB"/>
    <property type="match status" value="1"/>
</dbReference>
<proteinExistence type="inferred from homology"/>
<evidence type="ECO:0000256" key="8">
    <source>
        <dbReference type="HAMAP-Rule" id="MF_00456"/>
    </source>
</evidence>
<dbReference type="InterPro" id="IPR001048">
    <property type="entry name" value="Asp/Glu/Uridylate_kinase"/>
</dbReference>
<name>A0A7J5B6X7_9MICO</name>
<feature type="binding site" evidence="8">
    <location>
        <position position="158"/>
    </location>
    <ligand>
        <name>substrate</name>
    </ligand>
</feature>
<evidence type="ECO:0000256" key="3">
    <source>
        <dbReference type="ARBA" id="ARBA00022650"/>
    </source>
</evidence>
<organism evidence="10 11">
    <name type="scientific">Pseudoclavibacter terrae</name>
    <dbReference type="NCBI Taxonomy" id="1530195"/>
    <lineage>
        <taxon>Bacteria</taxon>
        <taxon>Bacillati</taxon>
        <taxon>Actinomycetota</taxon>
        <taxon>Actinomycetes</taxon>
        <taxon>Micrococcales</taxon>
        <taxon>Microbacteriaceae</taxon>
        <taxon>Pseudoclavibacter</taxon>
    </lineage>
</organism>
<dbReference type="SUPFAM" id="SSF88697">
    <property type="entry name" value="PUA domain-like"/>
    <property type="match status" value="1"/>
</dbReference>
<dbReference type="NCBIfam" id="TIGR01027">
    <property type="entry name" value="proB"/>
    <property type="match status" value="1"/>
</dbReference>
<dbReference type="InterPro" id="IPR036974">
    <property type="entry name" value="PUA_sf"/>
</dbReference>
<dbReference type="InterPro" id="IPR041739">
    <property type="entry name" value="G5K_ProB"/>
</dbReference>
<dbReference type="SUPFAM" id="SSF53633">
    <property type="entry name" value="Carbamate kinase-like"/>
    <property type="match status" value="1"/>
</dbReference>
<dbReference type="InterPro" id="IPR002478">
    <property type="entry name" value="PUA"/>
</dbReference>
<evidence type="ECO:0000256" key="4">
    <source>
        <dbReference type="ARBA" id="ARBA00022679"/>
    </source>
</evidence>
<evidence type="ECO:0000256" key="1">
    <source>
        <dbReference type="ARBA" id="ARBA00022490"/>
    </source>
</evidence>
<feature type="binding site" evidence="8">
    <location>
        <position position="19"/>
    </location>
    <ligand>
        <name>ATP</name>
        <dbReference type="ChEBI" id="CHEBI:30616"/>
    </ligand>
</feature>
<dbReference type="FunFam" id="3.40.1160.10:FF:000018">
    <property type="entry name" value="Glutamate 5-kinase"/>
    <property type="match status" value="1"/>
</dbReference>
<dbReference type="EC" id="2.7.2.11" evidence="8"/>
<dbReference type="GO" id="GO:0005829">
    <property type="term" value="C:cytosol"/>
    <property type="evidence" value="ECO:0007669"/>
    <property type="project" value="TreeGrafter"/>
</dbReference>
<comment type="catalytic activity">
    <reaction evidence="8">
        <text>L-glutamate + ATP = L-glutamyl 5-phosphate + ADP</text>
        <dbReference type="Rhea" id="RHEA:14877"/>
        <dbReference type="ChEBI" id="CHEBI:29985"/>
        <dbReference type="ChEBI" id="CHEBI:30616"/>
        <dbReference type="ChEBI" id="CHEBI:58274"/>
        <dbReference type="ChEBI" id="CHEBI:456216"/>
        <dbReference type="EC" id="2.7.2.11"/>
    </reaction>
</comment>
<evidence type="ECO:0000256" key="2">
    <source>
        <dbReference type="ARBA" id="ARBA00022605"/>
    </source>
</evidence>
<keyword evidence="3 8" id="KW-0641">Proline biosynthesis</keyword>
<dbReference type="AlphaFoldDB" id="A0A7J5B6X7"/>
<comment type="similarity">
    <text evidence="8">Belongs to the glutamate 5-kinase family.</text>
</comment>
<evidence type="ECO:0000256" key="5">
    <source>
        <dbReference type="ARBA" id="ARBA00022741"/>
    </source>
</evidence>
<keyword evidence="7 8" id="KW-0067">ATP-binding</keyword>
<dbReference type="EMBL" id="WBJX01000001">
    <property type="protein sequence ID" value="KAB1639887.1"/>
    <property type="molecule type" value="Genomic_DNA"/>
</dbReference>
<dbReference type="OrthoDB" id="9804434at2"/>
<evidence type="ECO:0000313" key="10">
    <source>
        <dbReference type="EMBL" id="KAB1639887.1"/>
    </source>
</evidence>
<dbReference type="PRINTS" id="PR00474">
    <property type="entry name" value="GLU5KINASE"/>
</dbReference>
<evidence type="ECO:0000256" key="6">
    <source>
        <dbReference type="ARBA" id="ARBA00022777"/>
    </source>
</evidence>
<dbReference type="InterPro" id="IPR005715">
    <property type="entry name" value="Glu_5kinase/COase_Synthase"/>
</dbReference>
<dbReference type="Pfam" id="PF01472">
    <property type="entry name" value="PUA"/>
    <property type="match status" value="1"/>
</dbReference>
<feature type="binding site" evidence="8">
    <location>
        <position position="146"/>
    </location>
    <ligand>
        <name>substrate</name>
    </ligand>
</feature>
<dbReference type="InterPro" id="IPR011529">
    <property type="entry name" value="Glu_5kinase"/>
</dbReference>
<keyword evidence="4 8" id="KW-0808">Transferase</keyword>
<dbReference type="PANTHER" id="PTHR43654">
    <property type="entry name" value="GLUTAMATE 5-KINASE"/>
    <property type="match status" value="1"/>
</dbReference>
<dbReference type="PIRSF" id="PIRSF000729">
    <property type="entry name" value="GK"/>
    <property type="match status" value="1"/>
</dbReference>
<evidence type="ECO:0000256" key="7">
    <source>
        <dbReference type="ARBA" id="ARBA00022840"/>
    </source>
</evidence>
<dbReference type="InterPro" id="IPR001057">
    <property type="entry name" value="Glu/AcGlu_kinase"/>
</dbReference>
<evidence type="ECO:0000259" key="9">
    <source>
        <dbReference type="SMART" id="SM00359"/>
    </source>
</evidence>
<dbReference type="Pfam" id="PF00696">
    <property type="entry name" value="AA_kinase"/>
    <property type="match status" value="1"/>
</dbReference>
<sequence length="381" mass="39840">MHPIAARAQLSTAHRIVVKIGSSSLTGADGHLNLDALRKLVQVIADRHESGLQTLLVTSGAVAAGIGPLGLPSRPRDVATAQAAASVGQGMLVARYAEAFADRSITVGQILLTAEDTVRRTRYKNAQRSLERLFRLGVVPIVNENDAVVTDELRFGDNDRLAALVAQLVGADALVLLTDVDGLYDGPPTREGTRRISEVLGPSDLEGIEVSGRGSDVGTGGMLTKLESVSIATGSGIPVVLTKADNARPAIAGERVGTWFAPTGKRASRKRLWIAHAARVQGKIVLDDGAVDAVLGGRASLLAAGIVGVEGEFVAGDPVELVSKSGSVIARGLTGFDAVEIPDMLGQSSRALRESLGSGYDREVIHRDDLVLVRPKGLRVS</sequence>
<dbReference type="Proteomes" id="UP000490386">
    <property type="component" value="Unassembled WGS sequence"/>
</dbReference>
<evidence type="ECO:0000313" key="11">
    <source>
        <dbReference type="Proteomes" id="UP000490386"/>
    </source>
</evidence>
<dbReference type="InterPro" id="IPR015947">
    <property type="entry name" value="PUA-like_sf"/>
</dbReference>
<dbReference type="UniPathway" id="UPA00098">
    <property type="reaction ID" value="UER00359"/>
</dbReference>
<keyword evidence="6 8" id="KW-0418">Kinase</keyword>
<dbReference type="GO" id="GO:0004349">
    <property type="term" value="F:glutamate 5-kinase activity"/>
    <property type="evidence" value="ECO:0007669"/>
    <property type="project" value="UniProtKB-UniRule"/>
</dbReference>
<feature type="binding site" evidence="8">
    <location>
        <begin position="178"/>
        <end position="179"/>
    </location>
    <ligand>
        <name>ATP</name>
        <dbReference type="ChEBI" id="CHEBI:30616"/>
    </ligand>
</feature>
<keyword evidence="2 8" id="KW-0028">Amino-acid biosynthesis</keyword>